<keyword evidence="3" id="KW-1185">Reference proteome</keyword>
<dbReference type="InParanoid" id="A0A409WSI1"/>
<comment type="caution">
    <text evidence="2">The sequence shown here is derived from an EMBL/GenBank/DDBJ whole genome shotgun (WGS) entry which is preliminary data.</text>
</comment>
<dbReference type="AlphaFoldDB" id="A0A409WSI1"/>
<gene>
    <name evidence="2" type="ORF">CVT25_013365</name>
</gene>
<evidence type="ECO:0000256" key="1">
    <source>
        <dbReference type="SAM" id="MobiDB-lite"/>
    </source>
</evidence>
<feature type="compositionally biased region" description="Basic and acidic residues" evidence="1">
    <location>
        <begin position="18"/>
        <end position="29"/>
    </location>
</feature>
<evidence type="ECO:0000313" key="2">
    <source>
        <dbReference type="EMBL" id="PPQ81462.1"/>
    </source>
</evidence>
<evidence type="ECO:0000313" key="3">
    <source>
        <dbReference type="Proteomes" id="UP000283269"/>
    </source>
</evidence>
<reference evidence="2 3" key="1">
    <citation type="journal article" date="2018" name="Evol. Lett.">
        <title>Horizontal gene cluster transfer increased hallucinogenic mushroom diversity.</title>
        <authorList>
            <person name="Reynolds H.T."/>
            <person name="Vijayakumar V."/>
            <person name="Gluck-Thaler E."/>
            <person name="Korotkin H.B."/>
            <person name="Matheny P.B."/>
            <person name="Slot J.C."/>
        </authorList>
    </citation>
    <scope>NUCLEOTIDE SEQUENCE [LARGE SCALE GENOMIC DNA]</scope>
    <source>
        <strain evidence="2 3">2631</strain>
    </source>
</reference>
<feature type="compositionally biased region" description="Acidic residues" evidence="1">
    <location>
        <begin position="1"/>
        <end position="17"/>
    </location>
</feature>
<dbReference type="Proteomes" id="UP000283269">
    <property type="component" value="Unassembled WGS sequence"/>
</dbReference>
<sequence>MDEETSDSENVDADADAVEVKQDLKRTSDLELGAHPGARALAPHAPSPFLKILSSPPSSFSSARTAHTSYTPSARHVPHFEFPYAHSPQSCSTLLIIGLTPYLSYAPLRPVNGAVGMRGNSKEMCAAGTGDAWCAWGVFWGHG</sequence>
<name>A0A409WSI1_PSICY</name>
<organism evidence="2 3">
    <name type="scientific">Psilocybe cyanescens</name>
    <dbReference type="NCBI Taxonomy" id="93625"/>
    <lineage>
        <taxon>Eukaryota</taxon>
        <taxon>Fungi</taxon>
        <taxon>Dikarya</taxon>
        <taxon>Basidiomycota</taxon>
        <taxon>Agaricomycotina</taxon>
        <taxon>Agaricomycetes</taxon>
        <taxon>Agaricomycetidae</taxon>
        <taxon>Agaricales</taxon>
        <taxon>Agaricineae</taxon>
        <taxon>Strophariaceae</taxon>
        <taxon>Psilocybe</taxon>
    </lineage>
</organism>
<proteinExistence type="predicted"/>
<dbReference type="EMBL" id="NHYD01003250">
    <property type="protein sequence ID" value="PPQ81462.1"/>
    <property type="molecule type" value="Genomic_DNA"/>
</dbReference>
<feature type="region of interest" description="Disordered" evidence="1">
    <location>
        <begin position="1"/>
        <end position="43"/>
    </location>
</feature>
<accession>A0A409WSI1</accession>
<protein>
    <submittedName>
        <fullName evidence="2">Uncharacterized protein</fullName>
    </submittedName>
</protein>